<comment type="cofactor">
    <cofactor evidence="1">
        <name>Mg(2+)</name>
        <dbReference type="ChEBI" id="CHEBI:18420"/>
    </cofactor>
    <text evidence="1">Binds 2 magnesium ions per subunit.</text>
</comment>
<dbReference type="InterPro" id="IPR036705">
    <property type="entry name" value="Ribosyl_crysJ1_sf"/>
</dbReference>
<dbReference type="PANTHER" id="PTHR16222:SF28">
    <property type="entry name" value="ADP-RIBOSYLGLYCOHYDROLASE"/>
    <property type="match status" value="1"/>
</dbReference>
<dbReference type="EMBL" id="JAEPRD010000183">
    <property type="protein sequence ID" value="KAG2194917.1"/>
    <property type="molecule type" value="Genomic_DNA"/>
</dbReference>
<dbReference type="SUPFAM" id="SSF101478">
    <property type="entry name" value="ADP-ribosylglycohydrolase"/>
    <property type="match status" value="1"/>
</dbReference>
<dbReference type="GO" id="GO:0046872">
    <property type="term" value="F:metal ion binding"/>
    <property type="evidence" value="ECO:0007669"/>
    <property type="project" value="UniProtKB-KW"/>
</dbReference>
<dbReference type="OrthoDB" id="2021138at2759"/>
<feature type="binding site" evidence="1">
    <location>
        <position position="81"/>
    </location>
    <ligand>
        <name>Mg(2+)</name>
        <dbReference type="ChEBI" id="CHEBI:18420"/>
        <label>1</label>
    </ligand>
</feature>
<evidence type="ECO:0000313" key="3">
    <source>
        <dbReference type="Proteomes" id="UP000603453"/>
    </source>
</evidence>
<keyword evidence="1" id="KW-0479">Metal-binding</keyword>
<keyword evidence="3" id="KW-1185">Reference proteome</keyword>
<organism evidence="2 3">
    <name type="scientific">Mucor saturninus</name>
    <dbReference type="NCBI Taxonomy" id="64648"/>
    <lineage>
        <taxon>Eukaryota</taxon>
        <taxon>Fungi</taxon>
        <taxon>Fungi incertae sedis</taxon>
        <taxon>Mucoromycota</taxon>
        <taxon>Mucoromycotina</taxon>
        <taxon>Mucoromycetes</taxon>
        <taxon>Mucorales</taxon>
        <taxon>Mucorineae</taxon>
        <taxon>Mucoraceae</taxon>
        <taxon>Mucor</taxon>
    </lineage>
</organism>
<feature type="binding site" evidence="1">
    <location>
        <position position="356"/>
    </location>
    <ligand>
        <name>Mg(2+)</name>
        <dbReference type="ChEBI" id="CHEBI:18420"/>
        <label>1</label>
    </ligand>
</feature>
<dbReference type="InterPro" id="IPR050792">
    <property type="entry name" value="ADP-ribosylglycohydrolase"/>
</dbReference>
<feature type="binding site" evidence="1">
    <location>
        <position position="357"/>
    </location>
    <ligand>
        <name>Mg(2+)</name>
        <dbReference type="ChEBI" id="CHEBI:18420"/>
        <label>1</label>
    </ligand>
</feature>
<dbReference type="InterPro" id="IPR005502">
    <property type="entry name" value="Ribosyl_crysJ1"/>
</dbReference>
<evidence type="ECO:0000313" key="2">
    <source>
        <dbReference type="EMBL" id="KAG2194917.1"/>
    </source>
</evidence>
<keyword evidence="1" id="KW-0460">Magnesium</keyword>
<accession>A0A8H7UUU7</accession>
<name>A0A8H7UUU7_9FUNG</name>
<evidence type="ECO:0000256" key="1">
    <source>
        <dbReference type="PIRSR" id="PIRSR605502-1"/>
    </source>
</evidence>
<sequence>MHIPSGCSKLETGLIIDKVKGLIFGAILGDSLGLATEGLSKSEIEKFYGQGPIRFGMDEGGIPFIKDAFRSNFEDSDFGDDAEQVLLVMESLLANGGHFLVKDFSSRLFNYSKDGIQNLHKKPSGMNATNEAVLANPTYQTSPQKAAIEVWKTKDNLRGANGALVRAPLLGVIKFWDGTTVIENTTECCRVTHPDPRCMISCVIASTLIARLLRGQDLEIEVNMTPIPSPMTPTTPTPNITTFTDTLPVDARLQSLVRNVVETNKPMLIAPQTDRLFVTPETDMDQMQVYYHQLLDYCVPNSLNELMLDDVVNRRDTFRCLSAAIYCLTREIPAQSETDYFKKMLMDIVMQGGEADTNATVAGALLGARLGYSHLPTEWVVGMRRWEWLEDKVDEFCAFL</sequence>
<protein>
    <recommendedName>
        <fullName evidence="4">ADP-ribosylglycohydrolase</fullName>
    </recommendedName>
</protein>
<reference evidence="2" key="1">
    <citation type="submission" date="2020-12" db="EMBL/GenBank/DDBJ databases">
        <title>Metabolic potential, ecology and presence of endohyphal bacteria is reflected in genomic diversity of Mucoromycotina.</title>
        <authorList>
            <person name="Muszewska A."/>
            <person name="Okrasinska A."/>
            <person name="Steczkiewicz K."/>
            <person name="Drgas O."/>
            <person name="Orlowska M."/>
            <person name="Perlinska-Lenart U."/>
            <person name="Aleksandrzak-Piekarczyk T."/>
            <person name="Szatraj K."/>
            <person name="Zielenkiewicz U."/>
            <person name="Pilsyk S."/>
            <person name="Malc E."/>
            <person name="Mieczkowski P."/>
            <person name="Kruszewska J.S."/>
            <person name="Biernat P."/>
            <person name="Pawlowska J."/>
        </authorList>
    </citation>
    <scope>NUCLEOTIDE SEQUENCE</scope>
    <source>
        <strain evidence="2">WA0000017839</strain>
    </source>
</reference>
<feature type="binding site" evidence="1">
    <location>
        <position position="80"/>
    </location>
    <ligand>
        <name>Mg(2+)</name>
        <dbReference type="ChEBI" id="CHEBI:18420"/>
        <label>1</label>
    </ligand>
</feature>
<comment type="caution">
    <text evidence="2">The sequence shown here is derived from an EMBL/GenBank/DDBJ whole genome shotgun (WGS) entry which is preliminary data.</text>
</comment>
<dbReference type="PANTHER" id="PTHR16222">
    <property type="entry name" value="ADP-RIBOSYLGLYCOHYDROLASE"/>
    <property type="match status" value="1"/>
</dbReference>
<evidence type="ECO:0008006" key="4">
    <source>
        <dbReference type="Google" id="ProtNLM"/>
    </source>
</evidence>
<dbReference type="Gene3D" id="1.10.4080.10">
    <property type="entry name" value="ADP-ribosylation/Crystallin J1"/>
    <property type="match status" value="1"/>
</dbReference>
<dbReference type="Proteomes" id="UP000603453">
    <property type="component" value="Unassembled WGS sequence"/>
</dbReference>
<dbReference type="Pfam" id="PF03747">
    <property type="entry name" value="ADP_ribosyl_GH"/>
    <property type="match status" value="1"/>
</dbReference>
<dbReference type="AlphaFoldDB" id="A0A8H7UUU7"/>
<gene>
    <name evidence="2" type="ORF">INT47_005593</name>
</gene>
<proteinExistence type="predicted"/>